<proteinExistence type="predicted"/>
<dbReference type="RefSeq" id="WP_183277463.1">
    <property type="nucleotide sequence ID" value="NZ_BLZR01000001.1"/>
</dbReference>
<feature type="transmembrane region" description="Helical" evidence="1">
    <location>
        <begin position="85"/>
        <end position="111"/>
    </location>
</feature>
<feature type="transmembrane region" description="Helical" evidence="1">
    <location>
        <begin position="21"/>
        <end position="41"/>
    </location>
</feature>
<gene>
    <name evidence="3" type="ORF">bsdtw1_02097</name>
</gene>
<keyword evidence="1" id="KW-0812">Transmembrane</keyword>
<feature type="transmembrane region" description="Helical" evidence="1">
    <location>
        <begin position="47"/>
        <end position="73"/>
    </location>
</feature>
<name>A0A6V8SMA5_9CLOT</name>
<dbReference type="AlphaFoldDB" id="A0A6V8SMA5"/>
<dbReference type="Proteomes" id="UP000580568">
    <property type="component" value="Unassembled WGS sequence"/>
</dbReference>
<feature type="domain" description="DUF5658" evidence="2">
    <location>
        <begin position="19"/>
        <end position="110"/>
    </location>
</feature>
<evidence type="ECO:0000259" key="2">
    <source>
        <dbReference type="Pfam" id="PF18902"/>
    </source>
</evidence>
<evidence type="ECO:0000256" key="1">
    <source>
        <dbReference type="SAM" id="Phobius"/>
    </source>
</evidence>
<dbReference type="InterPro" id="IPR043717">
    <property type="entry name" value="DUF5658"/>
</dbReference>
<organism evidence="3 4">
    <name type="scientific">Clostridium fungisolvens</name>
    <dbReference type="NCBI Taxonomy" id="1604897"/>
    <lineage>
        <taxon>Bacteria</taxon>
        <taxon>Bacillati</taxon>
        <taxon>Bacillota</taxon>
        <taxon>Clostridia</taxon>
        <taxon>Eubacteriales</taxon>
        <taxon>Clostridiaceae</taxon>
        <taxon>Clostridium</taxon>
    </lineage>
</organism>
<accession>A0A6V8SMA5</accession>
<dbReference type="Pfam" id="PF18902">
    <property type="entry name" value="DUF5658"/>
    <property type="match status" value="1"/>
</dbReference>
<sequence>MFNFFKNYNLSIIKRKLLIIYLLNVTDIFFTLILVNSGYFYEGNTLMAVILNTPILAILCKTLIPATLIVFVYNRMKKATLNQLIYSNKIIVACILFYSFINLLHLIWLIMLKLYIK</sequence>
<reference evidence="3 4" key="1">
    <citation type="submission" date="2020-07" db="EMBL/GenBank/DDBJ databases">
        <title>A new beta-1,3-glucan-decomposing anaerobic bacterium isolated from anoxic soil subjected to biological soil disinfestation.</title>
        <authorList>
            <person name="Ueki A."/>
            <person name="Tonouchi A."/>
        </authorList>
    </citation>
    <scope>NUCLEOTIDE SEQUENCE [LARGE SCALE GENOMIC DNA]</scope>
    <source>
        <strain evidence="3 4">TW1</strain>
    </source>
</reference>
<dbReference type="EMBL" id="BLZR01000001">
    <property type="protein sequence ID" value="GFP76003.1"/>
    <property type="molecule type" value="Genomic_DNA"/>
</dbReference>
<comment type="caution">
    <text evidence="3">The sequence shown here is derived from an EMBL/GenBank/DDBJ whole genome shotgun (WGS) entry which is preliminary data.</text>
</comment>
<protein>
    <recommendedName>
        <fullName evidence="2">DUF5658 domain-containing protein</fullName>
    </recommendedName>
</protein>
<keyword evidence="1" id="KW-1133">Transmembrane helix</keyword>
<evidence type="ECO:0000313" key="3">
    <source>
        <dbReference type="EMBL" id="GFP76003.1"/>
    </source>
</evidence>
<keyword evidence="1" id="KW-0472">Membrane</keyword>
<evidence type="ECO:0000313" key="4">
    <source>
        <dbReference type="Proteomes" id="UP000580568"/>
    </source>
</evidence>
<keyword evidence="4" id="KW-1185">Reference proteome</keyword>